<protein>
    <submittedName>
        <fullName evidence="1">Uncharacterized protein</fullName>
    </submittedName>
</protein>
<dbReference type="Proteomes" id="UP000775872">
    <property type="component" value="Unassembled WGS sequence"/>
</dbReference>
<sequence length="67" mass="7466">MEMMRSWMLLGIEVRRYAPSFGEAQIYGVSGGSHRAGKFSAKYATVPNSWTYTQIFDVQPSVACVEA</sequence>
<evidence type="ECO:0000313" key="2">
    <source>
        <dbReference type="Proteomes" id="UP000775872"/>
    </source>
</evidence>
<dbReference type="AlphaFoldDB" id="A0A9N9ZCI7"/>
<comment type="caution">
    <text evidence="1">The sequence shown here is derived from an EMBL/GenBank/DDBJ whole genome shotgun (WGS) entry which is preliminary data.</text>
</comment>
<reference evidence="1 2" key="2">
    <citation type="submission" date="2021-10" db="EMBL/GenBank/DDBJ databases">
        <authorList>
            <person name="Piombo E."/>
        </authorList>
    </citation>
    <scope>NUCLEOTIDE SEQUENCE [LARGE SCALE GENOMIC DNA]</scope>
</reference>
<organism evidence="1 2">
    <name type="scientific">Clonostachys solani</name>
    <dbReference type="NCBI Taxonomy" id="160281"/>
    <lineage>
        <taxon>Eukaryota</taxon>
        <taxon>Fungi</taxon>
        <taxon>Dikarya</taxon>
        <taxon>Ascomycota</taxon>
        <taxon>Pezizomycotina</taxon>
        <taxon>Sordariomycetes</taxon>
        <taxon>Hypocreomycetidae</taxon>
        <taxon>Hypocreales</taxon>
        <taxon>Bionectriaceae</taxon>
        <taxon>Clonostachys</taxon>
    </lineage>
</organism>
<dbReference type="EMBL" id="CABFOC020000045">
    <property type="protein sequence ID" value="CAH0053103.1"/>
    <property type="molecule type" value="Genomic_DNA"/>
</dbReference>
<reference evidence="2" key="1">
    <citation type="submission" date="2019-06" db="EMBL/GenBank/DDBJ databases">
        <authorList>
            <person name="Broberg M."/>
        </authorList>
    </citation>
    <scope>NUCLEOTIDE SEQUENCE [LARGE SCALE GENOMIC DNA]</scope>
</reference>
<gene>
    <name evidence="1" type="ORF">CSOL1703_00004974</name>
</gene>
<proteinExistence type="predicted"/>
<accession>A0A9N9ZCI7</accession>
<name>A0A9N9ZCI7_9HYPO</name>
<keyword evidence="2" id="KW-1185">Reference proteome</keyword>
<evidence type="ECO:0000313" key="1">
    <source>
        <dbReference type="EMBL" id="CAH0053103.1"/>
    </source>
</evidence>